<dbReference type="RefSeq" id="WP_250427739.1">
    <property type="nucleotide sequence ID" value="NZ_JALPRR010000001.1"/>
</dbReference>
<name>A0ABW5CXV3_9BACT</name>
<proteinExistence type="predicted"/>
<feature type="compositionally biased region" description="Basic and acidic residues" evidence="1">
    <location>
        <begin position="333"/>
        <end position="364"/>
    </location>
</feature>
<keyword evidence="2" id="KW-1133">Transmembrane helix</keyword>
<keyword evidence="5" id="KW-1185">Reference proteome</keyword>
<keyword evidence="4" id="KW-0255">Endonuclease</keyword>
<feature type="transmembrane region" description="Helical" evidence="2">
    <location>
        <begin position="37"/>
        <end position="55"/>
    </location>
</feature>
<keyword evidence="2" id="KW-0472">Membrane</keyword>
<evidence type="ECO:0000256" key="2">
    <source>
        <dbReference type="SAM" id="Phobius"/>
    </source>
</evidence>
<accession>A0ABW5CXV3</accession>
<dbReference type="Gene3D" id="3.60.10.10">
    <property type="entry name" value="Endonuclease/exonuclease/phosphatase"/>
    <property type="match status" value="1"/>
</dbReference>
<dbReference type="SUPFAM" id="SSF56219">
    <property type="entry name" value="DNase I-like"/>
    <property type="match status" value="1"/>
</dbReference>
<protein>
    <submittedName>
        <fullName evidence="4">Endonuclease/exonuclease/phosphatase family protein</fullName>
    </submittedName>
</protein>
<organism evidence="4 5">
    <name type="scientific">Pontibacter ruber</name>
    <dbReference type="NCBI Taxonomy" id="1343895"/>
    <lineage>
        <taxon>Bacteria</taxon>
        <taxon>Pseudomonadati</taxon>
        <taxon>Bacteroidota</taxon>
        <taxon>Cytophagia</taxon>
        <taxon>Cytophagales</taxon>
        <taxon>Hymenobacteraceae</taxon>
        <taxon>Pontibacter</taxon>
    </lineage>
</organism>
<sequence>MKNALTYIGFILTIFSFLPLIRTPLWWIRIFDFPRAHIALLLSATLFAYVFRYGVETTGDIIMLVIWAVAIVNEVRYIYSFTPLAKEEALLTERKQLVNSLNLMIANVRMTNKKYQKFLDLVLKVDPDMLVINEPNEAWHQYLRKELDVRYPYAIKKPLENTYGMILYSKYKLLDSKINFLVEDEIPSFHTIVEMPSGAKFELFTVHPQPPRLMRNTETREAELLLVAKLSKKKHYPTIVAGDLNDVAWSSTTKLFKNISGLLDPRVGRGFYNTYNANIPLFRYPLDHVFYDPSFRLVRIHRLNKFGSDHFPILISLSYEPLEQEEQEQPVATHEDHKEANELIQEGLEKGAELNEEKNQNGAA</sequence>
<dbReference type="Pfam" id="PF03372">
    <property type="entry name" value="Exo_endo_phos"/>
    <property type="match status" value="1"/>
</dbReference>
<evidence type="ECO:0000259" key="3">
    <source>
        <dbReference type="Pfam" id="PF03372"/>
    </source>
</evidence>
<feature type="region of interest" description="Disordered" evidence="1">
    <location>
        <begin position="324"/>
        <end position="364"/>
    </location>
</feature>
<comment type="caution">
    <text evidence="4">The sequence shown here is derived from an EMBL/GenBank/DDBJ whole genome shotgun (WGS) entry which is preliminary data.</text>
</comment>
<dbReference type="Proteomes" id="UP001597374">
    <property type="component" value="Unassembled WGS sequence"/>
</dbReference>
<dbReference type="GO" id="GO:0004519">
    <property type="term" value="F:endonuclease activity"/>
    <property type="evidence" value="ECO:0007669"/>
    <property type="project" value="UniProtKB-KW"/>
</dbReference>
<dbReference type="EMBL" id="JBHUIM010000001">
    <property type="protein sequence ID" value="MFD2246074.1"/>
    <property type="molecule type" value="Genomic_DNA"/>
</dbReference>
<evidence type="ECO:0000313" key="4">
    <source>
        <dbReference type="EMBL" id="MFD2246074.1"/>
    </source>
</evidence>
<reference evidence="5" key="1">
    <citation type="journal article" date="2019" name="Int. J. Syst. Evol. Microbiol.">
        <title>The Global Catalogue of Microorganisms (GCM) 10K type strain sequencing project: providing services to taxonomists for standard genome sequencing and annotation.</title>
        <authorList>
            <consortium name="The Broad Institute Genomics Platform"/>
            <consortium name="The Broad Institute Genome Sequencing Center for Infectious Disease"/>
            <person name="Wu L."/>
            <person name="Ma J."/>
        </authorList>
    </citation>
    <scope>NUCLEOTIDE SEQUENCE [LARGE SCALE GENOMIC DNA]</scope>
    <source>
        <strain evidence="5">CGMCC 4.1782</strain>
    </source>
</reference>
<feature type="domain" description="Endonuclease/exonuclease/phosphatase" evidence="3">
    <location>
        <begin position="106"/>
        <end position="310"/>
    </location>
</feature>
<feature type="transmembrane region" description="Helical" evidence="2">
    <location>
        <begin position="6"/>
        <end position="25"/>
    </location>
</feature>
<evidence type="ECO:0000313" key="5">
    <source>
        <dbReference type="Proteomes" id="UP001597374"/>
    </source>
</evidence>
<dbReference type="InterPro" id="IPR005135">
    <property type="entry name" value="Endo/exonuclease/phosphatase"/>
</dbReference>
<keyword evidence="2" id="KW-0812">Transmembrane</keyword>
<keyword evidence="4" id="KW-0378">Hydrolase</keyword>
<evidence type="ECO:0000256" key="1">
    <source>
        <dbReference type="SAM" id="MobiDB-lite"/>
    </source>
</evidence>
<keyword evidence="4" id="KW-0540">Nuclease</keyword>
<gene>
    <name evidence="4" type="ORF">ACFSKP_07390</name>
</gene>
<dbReference type="InterPro" id="IPR036691">
    <property type="entry name" value="Endo/exonu/phosph_ase_sf"/>
</dbReference>